<evidence type="ECO:0000313" key="2">
    <source>
        <dbReference type="Proteomes" id="UP000321291"/>
    </source>
</evidence>
<proteinExistence type="predicted"/>
<organism evidence="1 2">
    <name type="scientific">Arachidicoccus ginsenosidivorans</name>
    <dbReference type="NCBI Taxonomy" id="496057"/>
    <lineage>
        <taxon>Bacteria</taxon>
        <taxon>Pseudomonadati</taxon>
        <taxon>Bacteroidota</taxon>
        <taxon>Chitinophagia</taxon>
        <taxon>Chitinophagales</taxon>
        <taxon>Chitinophagaceae</taxon>
        <taxon>Arachidicoccus</taxon>
    </lineage>
</organism>
<dbReference type="OrthoDB" id="665329at2"/>
<protein>
    <recommendedName>
        <fullName evidence="3">OmpH family outer membrane protein</fullName>
    </recommendedName>
</protein>
<dbReference type="InterPro" id="IPR024930">
    <property type="entry name" value="Skp_dom_sf"/>
</dbReference>
<name>A0A5B8VMG3_9BACT</name>
<keyword evidence="2" id="KW-1185">Reference proteome</keyword>
<dbReference type="Proteomes" id="UP000321291">
    <property type="component" value="Chromosome"/>
</dbReference>
<dbReference type="EMBL" id="CP042434">
    <property type="protein sequence ID" value="QEC72165.1"/>
    <property type="molecule type" value="Genomic_DNA"/>
</dbReference>
<dbReference type="SUPFAM" id="SSF111384">
    <property type="entry name" value="OmpH-like"/>
    <property type="match status" value="1"/>
</dbReference>
<evidence type="ECO:0008006" key="3">
    <source>
        <dbReference type="Google" id="ProtNLM"/>
    </source>
</evidence>
<dbReference type="Gene3D" id="3.30.910.20">
    <property type="entry name" value="Skp domain"/>
    <property type="match status" value="1"/>
</dbReference>
<dbReference type="AlphaFoldDB" id="A0A5B8VMG3"/>
<reference evidence="1 2" key="1">
    <citation type="journal article" date="2017" name="Int. J. Syst. Evol. Microbiol.">
        <title>Arachidicoccus ginsenosidivorans sp. nov., with ginsenoside-converting activity isolated from ginseng cultivating soil.</title>
        <authorList>
            <person name="Siddiqi M.Z."/>
            <person name="Aslam Z."/>
            <person name="Im W.T."/>
        </authorList>
    </citation>
    <scope>NUCLEOTIDE SEQUENCE [LARGE SCALE GENOMIC DNA]</scope>
    <source>
        <strain evidence="1 2">Gsoil 809</strain>
    </source>
</reference>
<gene>
    <name evidence="1" type="ORF">FSB73_11260</name>
</gene>
<accession>A0A5B8VMG3</accession>
<sequence>MINQQRQQYAWQLINWQQIVQNAERQKFAELSQPLYDKVQKVLMEEVKAQKITLVIKPDDVIYGDDKTIVNLFNPVAKKLGIDLKAPTADSTGAGQ</sequence>
<dbReference type="RefSeq" id="WP_146781996.1">
    <property type="nucleotide sequence ID" value="NZ_CP042434.1"/>
</dbReference>
<dbReference type="KEGG" id="agi:FSB73_11260"/>
<evidence type="ECO:0000313" key="1">
    <source>
        <dbReference type="EMBL" id="QEC72165.1"/>
    </source>
</evidence>